<evidence type="ECO:0000256" key="3">
    <source>
        <dbReference type="ARBA" id="ARBA00022448"/>
    </source>
</evidence>
<dbReference type="PANTHER" id="PTHR43773:SF1">
    <property type="entry name" value="MAGNESIUM TRANSPORTER MGTE"/>
    <property type="match status" value="1"/>
</dbReference>
<evidence type="ECO:0000313" key="12">
    <source>
        <dbReference type="Proteomes" id="UP001597497"/>
    </source>
</evidence>
<feature type="transmembrane region" description="Helical" evidence="9">
    <location>
        <begin position="363"/>
        <end position="384"/>
    </location>
</feature>
<feature type="domain" description="CBS" evidence="10">
    <location>
        <begin position="204"/>
        <end position="260"/>
    </location>
</feature>
<dbReference type="InterPro" id="IPR038076">
    <property type="entry name" value="MgtE_N_sf"/>
</dbReference>
<organism evidence="11 12">
    <name type="scientific">Marinicrinis sediminis</name>
    <dbReference type="NCBI Taxonomy" id="1652465"/>
    <lineage>
        <taxon>Bacteria</taxon>
        <taxon>Bacillati</taxon>
        <taxon>Bacillota</taxon>
        <taxon>Bacilli</taxon>
        <taxon>Bacillales</taxon>
        <taxon>Paenibacillaceae</taxon>
    </lineage>
</organism>
<dbReference type="InterPro" id="IPR006668">
    <property type="entry name" value="Mg_transptr_MgtE_intracell_dom"/>
</dbReference>
<evidence type="ECO:0000256" key="5">
    <source>
        <dbReference type="ARBA" id="ARBA00022842"/>
    </source>
</evidence>
<evidence type="ECO:0000259" key="10">
    <source>
        <dbReference type="PROSITE" id="PS51371"/>
    </source>
</evidence>
<keyword evidence="3 9" id="KW-0813">Transport</keyword>
<accession>A0ABW5R8J5</accession>
<reference evidence="12" key="1">
    <citation type="journal article" date="2019" name="Int. J. Syst. Evol. Microbiol.">
        <title>The Global Catalogue of Microorganisms (GCM) 10K type strain sequencing project: providing services to taxonomists for standard genome sequencing and annotation.</title>
        <authorList>
            <consortium name="The Broad Institute Genomics Platform"/>
            <consortium name="The Broad Institute Genome Sequencing Center for Infectious Disease"/>
            <person name="Wu L."/>
            <person name="Ma J."/>
        </authorList>
    </citation>
    <scope>NUCLEOTIDE SEQUENCE [LARGE SCALE GENOMIC DNA]</scope>
    <source>
        <strain evidence="12">KCTC 33676</strain>
    </source>
</reference>
<keyword evidence="5 9" id="KW-0460">Magnesium</keyword>
<dbReference type="InterPro" id="IPR000644">
    <property type="entry name" value="CBS_dom"/>
</dbReference>
<keyword evidence="7 9" id="KW-0472">Membrane</keyword>
<dbReference type="EMBL" id="JBHUMM010000010">
    <property type="protein sequence ID" value="MFD2671317.1"/>
    <property type="molecule type" value="Genomic_DNA"/>
</dbReference>
<proteinExistence type="inferred from homology"/>
<dbReference type="SUPFAM" id="SSF158791">
    <property type="entry name" value="MgtE N-terminal domain-like"/>
    <property type="match status" value="1"/>
</dbReference>
<dbReference type="NCBIfam" id="TIGR00400">
    <property type="entry name" value="mgtE"/>
    <property type="match status" value="1"/>
</dbReference>
<evidence type="ECO:0000256" key="7">
    <source>
        <dbReference type="ARBA" id="ARBA00023136"/>
    </source>
</evidence>
<dbReference type="Pfam" id="PF00571">
    <property type="entry name" value="CBS"/>
    <property type="match status" value="2"/>
</dbReference>
<dbReference type="InterPro" id="IPR006667">
    <property type="entry name" value="SLC41_membr_dom"/>
</dbReference>
<dbReference type="Gene3D" id="3.10.580.10">
    <property type="entry name" value="CBS-domain"/>
    <property type="match status" value="1"/>
</dbReference>
<dbReference type="SMART" id="SM00116">
    <property type="entry name" value="CBS"/>
    <property type="match status" value="2"/>
</dbReference>
<gene>
    <name evidence="11" type="primary">mgtE</name>
    <name evidence="11" type="ORF">ACFSUC_06825</name>
</gene>
<keyword evidence="12" id="KW-1185">Reference proteome</keyword>
<dbReference type="Gene3D" id="1.10.357.20">
    <property type="entry name" value="SLC41 divalent cation transporters, integral membrane domain"/>
    <property type="match status" value="1"/>
</dbReference>
<dbReference type="InterPro" id="IPR036739">
    <property type="entry name" value="SLC41_membr_dom_sf"/>
</dbReference>
<dbReference type="Pfam" id="PF03448">
    <property type="entry name" value="MgtE_N"/>
    <property type="match status" value="1"/>
</dbReference>
<dbReference type="Pfam" id="PF01769">
    <property type="entry name" value="MgtE"/>
    <property type="match status" value="1"/>
</dbReference>
<feature type="domain" description="CBS" evidence="10">
    <location>
        <begin position="140"/>
        <end position="203"/>
    </location>
</feature>
<feature type="transmembrane region" description="Helical" evidence="9">
    <location>
        <begin position="289"/>
        <end position="309"/>
    </location>
</feature>
<protein>
    <recommendedName>
        <fullName evidence="9">Magnesium transporter MgtE</fullName>
    </recommendedName>
</protein>
<keyword evidence="9" id="KW-0479">Metal-binding</keyword>
<sequence length="455" mass="51245">MTQDMNMENLLMDTIKWMKEQRTEQLEQMLEELQPYDLAELYQELPIKHRPKFITLLDVEMLTDLIQELDQKLQLEILHFLGIERSTPVLDLMENDDLADLLNELTAEEMEQFLHSMKKEESETVKHLMQYEPETAGGIMTNRFVWIRHHYTVREAVDKLKAFAEFAENIYYLYVLDDQKKLVGVVSYRDLLLADMENRIEDIMFSRVIHVHVDMDQEDVARTIERYDFIAVPVVDDEQKLVGIVTVDDVIDVIVNEATEDFQKLSATGSGRNSIDLQTEPSKAAGRRLPWLILLLFLGLLSGSVIAQFEDTLEKVVALTFFMPMIAGMTGNTGTQSLAIVVRGLASGQFDKSSFMKLVTRDLTVGLILGGVCGGLVAVIAYIWQGNLMFSLVVGLSLLLTLIIGTLAGTVIPILLHKLKIDPAIASGPLITTLNDIFSLTVYFGLATLLIASLT</sequence>
<evidence type="ECO:0000256" key="4">
    <source>
        <dbReference type="ARBA" id="ARBA00022692"/>
    </source>
</evidence>
<comment type="function">
    <text evidence="9">Acts as a magnesium transporter.</text>
</comment>
<comment type="similarity">
    <text evidence="2 9">Belongs to the SLC41A transporter family.</text>
</comment>
<keyword evidence="8" id="KW-0129">CBS domain</keyword>
<feature type="transmembrane region" description="Helical" evidence="9">
    <location>
        <begin position="390"/>
        <end position="416"/>
    </location>
</feature>
<dbReference type="SMART" id="SM00924">
    <property type="entry name" value="MgtE_N"/>
    <property type="match status" value="1"/>
</dbReference>
<evidence type="ECO:0000256" key="9">
    <source>
        <dbReference type="RuleBase" id="RU362011"/>
    </source>
</evidence>
<comment type="subunit">
    <text evidence="9">Homodimer.</text>
</comment>
<evidence type="ECO:0000256" key="6">
    <source>
        <dbReference type="ARBA" id="ARBA00022989"/>
    </source>
</evidence>
<name>A0ABW5R8J5_9BACL</name>
<dbReference type="PANTHER" id="PTHR43773">
    <property type="entry name" value="MAGNESIUM TRANSPORTER MGTE"/>
    <property type="match status" value="1"/>
</dbReference>
<dbReference type="Gene3D" id="1.25.60.10">
    <property type="entry name" value="MgtE N-terminal domain-like"/>
    <property type="match status" value="1"/>
</dbReference>
<evidence type="ECO:0000256" key="1">
    <source>
        <dbReference type="ARBA" id="ARBA00004141"/>
    </source>
</evidence>
<dbReference type="CDD" id="cd04606">
    <property type="entry name" value="CBS_pair_Mg_transporter"/>
    <property type="match status" value="1"/>
</dbReference>
<comment type="caution">
    <text evidence="11">The sequence shown here is derived from an EMBL/GenBank/DDBJ whole genome shotgun (WGS) entry which is preliminary data.</text>
</comment>
<keyword evidence="9" id="KW-1003">Cell membrane</keyword>
<evidence type="ECO:0000313" key="11">
    <source>
        <dbReference type="EMBL" id="MFD2671317.1"/>
    </source>
</evidence>
<dbReference type="SUPFAM" id="SSF54631">
    <property type="entry name" value="CBS-domain pair"/>
    <property type="match status" value="1"/>
</dbReference>
<dbReference type="SUPFAM" id="SSF161093">
    <property type="entry name" value="MgtE membrane domain-like"/>
    <property type="match status" value="1"/>
</dbReference>
<keyword evidence="4 9" id="KW-0812">Transmembrane</keyword>
<comment type="subcellular location">
    <subcellularLocation>
        <location evidence="9">Cell membrane</location>
        <topology evidence="9">Multi-pass membrane protein</topology>
    </subcellularLocation>
    <subcellularLocation>
        <location evidence="1">Membrane</location>
        <topology evidence="1">Multi-pass membrane protein</topology>
    </subcellularLocation>
</comment>
<dbReference type="InterPro" id="IPR046342">
    <property type="entry name" value="CBS_dom_sf"/>
</dbReference>
<dbReference type="PROSITE" id="PS51371">
    <property type="entry name" value="CBS"/>
    <property type="match status" value="2"/>
</dbReference>
<feature type="transmembrane region" description="Helical" evidence="9">
    <location>
        <begin position="321"/>
        <end position="342"/>
    </location>
</feature>
<dbReference type="Proteomes" id="UP001597497">
    <property type="component" value="Unassembled WGS sequence"/>
</dbReference>
<keyword evidence="6 9" id="KW-1133">Transmembrane helix</keyword>
<feature type="transmembrane region" description="Helical" evidence="9">
    <location>
        <begin position="437"/>
        <end position="454"/>
    </location>
</feature>
<dbReference type="RefSeq" id="WP_379928929.1">
    <property type="nucleotide sequence ID" value="NZ_JBHUMM010000010.1"/>
</dbReference>
<evidence type="ECO:0000256" key="2">
    <source>
        <dbReference type="ARBA" id="ARBA00009749"/>
    </source>
</evidence>
<dbReference type="InterPro" id="IPR006669">
    <property type="entry name" value="MgtE_transporter"/>
</dbReference>
<evidence type="ECO:0000256" key="8">
    <source>
        <dbReference type="PROSITE-ProRule" id="PRU00703"/>
    </source>
</evidence>